<proteinExistence type="predicted"/>
<dbReference type="InterPro" id="IPR015424">
    <property type="entry name" value="PyrdxlP-dep_Trfase"/>
</dbReference>
<protein>
    <submittedName>
        <fullName evidence="3">Cysteine desulfurase</fullName>
        <ecNumber evidence="3">2.8.1.7</ecNumber>
    </submittedName>
</protein>
<accession>A0A8J2FVK1</accession>
<sequence length="386" mass="43998">MTLEDILESEELRQKEFPVVQREIFLAHAGVSPLPRRVARKIQEAAERSTLGDQEREEIWQEVEQTRVLASNLLQAEPEEIALLGPTALGLNLVAHGLDWRPGEEIIYYPGDYPSNVYPWRTLAQRGAVLIPLQPKVPGQIDPEMVFEALSPRTRLVALSSCHFLSGYLLDYRSIGEELRRRGILFCLDGIQSLGAAELDSRFFDFLSADSHKWLLGPLGAGIFFVKKERQDELFPLLVGAWNVQSPRFIAQSSLVFHPTARRYECGALYALGILGLKASLELLLSVGIEKIRNRLLQLHDFLASRLEQLGWEILSAKFPENRRSGIVSVSHPTHPLQPVFEQLKEQNVRVSLRWDSEAKPYLRFSPHFYNTEEELEKVLHILQHL</sequence>
<evidence type="ECO:0000259" key="2">
    <source>
        <dbReference type="Pfam" id="PF00266"/>
    </source>
</evidence>
<dbReference type="PANTHER" id="PTHR43586">
    <property type="entry name" value="CYSTEINE DESULFURASE"/>
    <property type="match status" value="1"/>
</dbReference>
<dbReference type="GO" id="GO:0031071">
    <property type="term" value="F:cysteine desulfurase activity"/>
    <property type="evidence" value="ECO:0007669"/>
    <property type="project" value="UniProtKB-EC"/>
</dbReference>
<keyword evidence="4" id="KW-1185">Reference proteome</keyword>
<evidence type="ECO:0000313" key="3">
    <source>
        <dbReference type="EMBL" id="CAF0693958.1"/>
    </source>
</evidence>
<name>A0A8J2FVK1_9BACT</name>
<dbReference type="EMBL" id="CAJNOB010000007">
    <property type="protein sequence ID" value="CAF0693958.1"/>
    <property type="molecule type" value="Genomic_DNA"/>
</dbReference>
<dbReference type="PANTHER" id="PTHR43586:SF15">
    <property type="entry name" value="BLR3095 PROTEIN"/>
    <property type="match status" value="1"/>
</dbReference>
<evidence type="ECO:0000313" key="4">
    <source>
        <dbReference type="Proteomes" id="UP000663859"/>
    </source>
</evidence>
<dbReference type="AlphaFoldDB" id="A0A8J2FVK1"/>
<dbReference type="InterPro" id="IPR015422">
    <property type="entry name" value="PyrdxlP-dep_Trfase_small"/>
</dbReference>
<dbReference type="EC" id="2.8.1.7" evidence="3"/>
<comment type="caution">
    <text evidence="3">The sequence shown here is derived from an EMBL/GenBank/DDBJ whole genome shotgun (WGS) entry which is preliminary data.</text>
</comment>
<feature type="domain" description="Aminotransferase class V" evidence="2">
    <location>
        <begin position="24"/>
        <end position="378"/>
    </location>
</feature>
<dbReference type="Gene3D" id="3.40.640.10">
    <property type="entry name" value="Type I PLP-dependent aspartate aminotransferase-like (Major domain)"/>
    <property type="match status" value="1"/>
</dbReference>
<organism evidence="3 4">
    <name type="scientific">Candidatus Methylacidithermus pantelleriae</name>
    <dbReference type="NCBI Taxonomy" id="2744239"/>
    <lineage>
        <taxon>Bacteria</taxon>
        <taxon>Pseudomonadati</taxon>
        <taxon>Verrucomicrobiota</taxon>
        <taxon>Methylacidiphilae</taxon>
        <taxon>Methylacidiphilales</taxon>
        <taxon>Methylacidiphilaceae</taxon>
        <taxon>Candidatus Methylacidithermus</taxon>
    </lineage>
</organism>
<dbReference type="Gene3D" id="3.90.1150.10">
    <property type="entry name" value="Aspartate Aminotransferase, domain 1"/>
    <property type="match status" value="1"/>
</dbReference>
<dbReference type="SUPFAM" id="SSF53383">
    <property type="entry name" value="PLP-dependent transferases"/>
    <property type="match status" value="1"/>
</dbReference>
<evidence type="ECO:0000256" key="1">
    <source>
        <dbReference type="ARBA" id="ARBA00022898"/>
    </source>
</evidence>
<reference evidence="3" key="1">
    <citation type="submission" date="2021-02" db="EMBL/GenBank/DDBJ databases">
        <authorList>
            <person name="Cremers G."/>
            <person name="Picone N."/>
        </authorList>
    </citation>
    <scope>NUCLEOTIDE SEQUENCE</scope>
    <source>
        <strain evidence="3">PQ17</strain>
    </source>
</reference>
<gene>
    <name evidence="3" type="ORF">MPNT_150030</name>
</gene>
<dbReference type="InterPro" id="IPR000192">
    <property type="entry name" value="Aminotrans_V_dom"/>
</dbReference>
<keyword evidence="1" id="KW-0663">Pyridoxal phosphate</keyword>
<dbReference type="Proteomes" id="UP000663859">
    <property type="component" value="Unassembled WGS sequence"/>
</dbReference>
<dbReference type="InterPro" id="IPR015421">
    <property type="entry name" value="PyrdxlP-dep_Trfase_major"/>
</dbReference>
<dbReference type="RefSeq" id="WP_174582981.1">
    <property type="nucleotide sequence ID" value="NZ_CAJNOB010000007.1"/>
</dbReference>
<keyword evidence="3" id="KW-0808">Transferase</keyword>
<dbReference type="Pfam" id="PF00266">
    <property type="entry name" value="Aminotran_5"/>
    <property type="match status" value="1"/>
</dbReference>